<keyword evidence="9" id="KW-1015">Disulfide bond</keyword>
<evidence type="ECO:0000256" key="3">
    <source>
        <dbReference type="ARBA" id="ARBA00006553"/>
    </source>
</evidence>
<evidence type="ECO:0000259" key="14">
    <source>
        <dbReference type="Pfam" id="PF16822"/>
    </source>
</evidence>
<proteinExistence type="inferred from homology"/>
<dbReference type="EMBL" id="JAWIIJ010000005">
    <property type="protein sequence ID" value="MDV2078795.1"/>
    <property type="molecule type" value="Genomic_DNA"/>
</dbReference>
<dbReference type="Proteomes" id="UP001269819">
    <property type="component" value="Unassembled WGS sequence"/>
</dbReference>
<evidence type="ECO:0000256" key="7">
    <source>
        <dbReference type="ARBA" id="ARBA00022764"/>
    </source>
</evidence>
<comment type="similarity">
    <text evidence="3">Belongs to the AlgX family.</text>
</comment>
<feature type="signal peptide" evidence="13">
    <location>
        <begin position="1"/>
        <end position="23"/>
    </location>
</feature>
<evidence type="ECO:0000259" key="15">
    <source>
        <dbReference type="Pfam" id="PF16824"/>
    </source>
</evidence>
<feature type="domain" description="Alginate biosynthesis protein AlgX C-terminal carbohydrate-binding module" evidence="15">
    <location>
        <begin position="398"/>
        <end position="496"/>
    </location>
</feature>
<evidence type="ECO:0000256" key="12">
    <source>
        <dbReference type="SAM" id="MobiDB-lite"/>
    </source>
</evidence>
<evidence type="ECO:0000256" key="11">
    <source>
        <dbReference type="ARBA" id="ARBA00032384"/>
    </source>
</evidence>
<evidence type="ECO:0000256" key="13">
    <source>
        <dbReference type="SAM" id="SignalP"/>
    </source>
</evidence>
<feature type="domain" description="AlgX/AlgJ SGNH hydrolase-like" evidence="14">
    <location>
        <begin position="87"/>
        <end position="355"/>
    </location>
</feature>
<sequence>MIAARTMAPWLAALALATTPTSANTSAGTSTSTSTSTSNGLTTPAGTPNALLMLPADACDQDCLACPGLADPEHYAEGSMKALRMITPGQERWLFRSETDLATDFGFPDARAETWFRQLVSTLSRQGTALVMILQPTRGLMHQDRLLANDRASFDAERARQGMARFQTQLRRAGAIVPDMLPLVDQPPEADYFFRRDHHWTPAGARATAERVGEALADHPLRRRLPPQAFVTEPGAVIRKRGSLNSGLGQICGNHYGHQYLRTYQTRPAQQQNQAALFGDPPRPEAVLVGTSNSAARDDDQKNYNFDGFLKQALATDVLNHALPGAGAAGALQQFLHSADYDPTQPPAAILWELPLNYRLDDPLMYRQLLPAVSGRCRGDRQIRRQTLPLPALQVHQRYEVLSNTGDQYLDLRGLDGYLDLRFSDPDLKAFYIITYYDNGERDKVWIRRPAAVAGGQYYLALSRSPRLAGANLLSVFIEPTQTTAAASEMEIRLCR</sequence>
<keyword evidence="10" id="KW-0012">Acyltransferase</keyword>
<feature type="chain" id="PRO_5045843648" description="Alginate biosynthesis protein AlgX" evidence="13">
    <location>
        <begin position="24"/>
        <end position="496"/>
    </location>
</feature>
<evidence type="ECO:0000256" key="2">
    <source>
        <dbReference type="ARBA" id="ARBA00005182"/>
    </source>
</evidence>
<evidence type="ECO:0000256" key="8">
    <source>
        <dbReference type="ARBA" id="ARBA00022841"/>
    </source>
</evidence>
<keyword evidence="7" id="KW-0574">Periplasm</keyword>
<evidence type="ECO:0000313" key="16">
    <source>
        <dbReference type="EMBL" id="MDV2078795.1"/>
    </source>
</evidence>
<comment type="pathway">
    <text evidence="2">Glycan biosynthesis; alginate biosynthesis.</text>
</comment>
<reference evidence="16 17" key="1">
    <citation type="submission" date="2023-10" db="EMBL/GenBank/DDBJ databases">
        <title>Characteristics and mechanism of a salt-tolerant marine origin heterotrophic nitrifying- aerobic denitrifying bacteria Marinobacter xestospongiae HN1.</title>
        <authorList>
            <person name="Qi R."/>
        </authorList>
    </citation>
    <scope>NUCLEOTIDE SEQUENCE [LARGE SCALE GENOMIC DNA]</scope>
    <source>
        <strain evidence="16 17">HN1</strain>
    </source>
</reference>
<evidence type="ECO:0000256" key="4">
    <source>
        <dbReference type="ARBA" id="ARBA00013937"/>
    </source>
</evidence>
<evidence type="ECO:0000313" key="17">
    <source>
        <dbReference type="Proteomes" id="UP001269819"/>
    </source>
</evidence>
<comment type="subcellular location">
    <subcellularLocation>
        <location evidence="1">Periplasm</location>
    </subcellularLocation>
</comment>
<keyword evidence="17" id="KW-1185">Reference proteome</keyword>
<dbReference type="InterPro" id="IPR034655">
    <property type="entry name" value="AlgX_N"/>
</dbReference>
<evidence type="ECO:0000256" key="9">
    <source>
        <dbReference type="ARBA" id="ARBA00023157"/>
    </source>
</evidence>
<dbReference type="InterPro" id="IPR031811">
    <property type="entry name" value="ALGX/ALGJ_SGNH-like"/>
</dbReference>
<keyword evidence="8" id="KW-0016">Alginate biosynthesis</keyword>
<organism evidence="16 17">
    <name type="scientific">Marinobacter xestospongiae</name>
    <dbReference type="NCBI Taxonomy" id="994319"/>
    <lineage>
        <taxon>Bacteria</taxon>
        <taxon>Pseudomonadati</taxon>
        <taxon>Pseudomonadota</taxon>
        <taxon>Gammaproteobacteria</taxon>
        <taxon>Pseudomonadales</taxon>
        <taxon>Marinobacteraceae</taxon>
        <taxon>Marinobacter</taxon>
    </lineage>
</organism>
<keyword evidence="5" id="KW-0808">Transferase</keyword>
<evidence type="ECO:0000256" key="6">
    <source>
        <dbReference type="ARBA" id="ARBA00022729"/>
    </source>
</evidence>
<accession>A0ABU3VWZ2</accession>
<gene>
    <name evidence="16" type="ORF">RYS15_08865</name>
</gene>
<dbReference type="Pfam" id="PF16824">
    <property type="entry name" value="CBM_26"/>
    <property type="match status" value="1"/>
</dbReference>
<evidence type="ECO:0000256" key="5">
    <source>
        <dbReference type="ARBA" id="ARBA00022679"/>
    </source>
</evidence>
<dbReference type="CDD" id="cd14441">
    <property type="entry name" value="AlgX_N"/>
    <property type="match status" value="1"/>
</dbReference>
<dbReference type="CDD" id="cd14487">
    <property type="entry name" value="AlgX_C"/>
    <property type="match status" value="1"/>
</dbReference>
<name>A0ABU3VWZ2_9GAMM</name>
<dbReference type="Pfam" id="PF16822">
    <property type="entry name" value="ALGX"/>
    <property type="match status" value="1"/>
</dbReference>
<dbReference type="Gene3D" id="2.60.120.1380">
    <property type="entry name" value="C-terminal carbohydrate-binding module"/>
    <property type="match status" value="1"/>
</dbReference>
<keyword evidence="6 13" id="KW-0732">Signal</keyword>
<dbReference type="InterPro" id="IPR038639">
    <property type="entry name" value="AlgX_C_sf"/>
</dbReference>
<protein>
    <recommendedName>
        <fullName evidence="4">Alginate biosynthesis protein AlgX</fullName>
    </recommendedName>
    <alternativeName>
        <fullName evidence="11">Probable alginate O-acetyltransferase AlgX</fullName>
    </alternativeName>
</protein>
<feature type="region of interest" description="Disordered" evidence="12">
    <location>
        <begin position="21"/>
        <end position="44"/>
    </location>
</feature>
<evidence type="ECO:0000256" key="1">
    <source>
        <dbReference type="ARBA" id="ARBA00004418"/>
    </source>
</evidence>
<evidence type="ECO:0000256" key="10">
    <source>
        <dbReference type="ARBA" id="ARBA00023315"/>
    </source>
</evidence>
<comment type="caution">
    <text evidence="16">The sequence shown here is derived from an EMBL/GenBank/DDBJ whole genome shotgun (WGS) entry which is preliminary data.</text>
</comment>
<dbReference type="RefSeq" id="WP_316973489.1">
    <property type="nucleotide sequence ID" value="NZ_JAWIIJ010000005.1"/>
</dbReference>
<dbReference type="InterPro" id="IPR031798">
    <property type="entry name" value="AlgX_C"/>
</dbReference>